<dbReference type="PANTHER" id="PTHR46081">
    <property type="entry name" value="PEPTIDE METHIONINE SULFOXIDE REDUCTASE 2"/>
    <property type="match status" value="1"/>
</dbReference>
<dbReference type="NCBIfam" id="NF004036">
    <property type="entry name" value="PRK05508.1"/>
    <property type="match status" value="1"/>
</dbReference>
<evidence type="ECO:0000313" key="9">
    <source>
        <dbReference type="EMBL" id="QDV43698.1"/>
    </source>
</evidence>
<name>A0A518HSD3_9BACT</name>
<dbReference type="InterPro" id="IPR011057">
    <property type="entry name" value="Mss4-like_sf"/>
</dbReference>
<dbReference type="GO" id="GO:0006979">
    <property type="term" value="P:response to oxidative stress"/>
    <property type="evidence" value="ECO:0007669"/>
    <property type="project" value="InterPro"/>
</dbReference>
<feature type="domain" description="MsrB" evidence="8">
    <location>
        <begin position="111"/>
        <end position="231"/>
    </location>
</feature>
<evidence type="ECO:0000313" key="10">
    <source>
        <dbReference type="Proteomes" id="UP000319004"/>
    </source>
</evidence>
<dbReference type="KEGG" id="snep:Enr13x_35550"/>
<evidence type="ECO:0000256" key="2">
    <source>
        <dbReference type="ARBA" id="ARBA00012499"/>
    </source>
</evidence>
<dbReference type="Pfam" id="PF01641">
    <property type="entry name" value="SelR"/>
    <property type="match status" value="1"/>
</dbReference>
<dbReference type="GO" id="GO:0046872">
    <property type="term" value="F:metal ion binding"/>
    <property type="evidence" value="ECO:0007669"/>
    <property type="project" value="UniProtKB-KW"/>
</dbReference>
<protein>
    <recommendedName>
        <fullName evidence="2">peptide-methionine (R)-S-oxide reductase</fullName>
        <ecNumber evidence="2">1.8.4.12</ecNumber>
    </recommendedName>
</protein>
<dbReference type="InterPro" id="IPR028427">
    <property type="entry name" value="Met_Sox_Rdtase_MsrB"/>
</dbReference>
<keyword evidence="5 9" id="KW-0560">Oxidoreductase</keyword>
<dbReference type="Gene3D" id="2.170.150.20">
    <property type="entry name" value="Peptide methionine sulfoxide reductase"/>
    <property type="match status" value="1"/>
</dbReference>
<keyword evidence="10" id="KW-1185">Reference proteome</keyword>
<evidence type="ECO:0000256" key="6">
    <source>
        <dbReference type="ARBA" id="ARBA00048488"/>
    </source>
</evidence>
<dbReference type="EMBL" id="CP037423">
    <property type="protein sequence ID" value="QDV43698.1"/>
    <property type="molecule type" value="Genomic_DNA"/>
</dbReference>
<accession>A0A518HSD3</accession>
<evidence type="ECO:0000256" key="4">
    <source>
        <dbReference type="ARBA" id="ARBA00022833"/>
    </source>
</evidence>
<feature type="compositionally biased region" description="Basic and acidic residues" evidence="7">
    <location>
        <begin position="70"/>
        <end position="106"/>
    </location>
</feature>
<dbReference type="RefSeq" id="WP_231744346.1">
    <property type="nucleotide sequence ID" value="NZ_CP037423.1"/>
</dbReference>
<evidence type="ECO:0000256" key="5">
    <source>
        <dbReference type="ARBA" id="ARBA00023002"/>
    </source>
</evidence>
<evidence type="ECO:0000256" key="1">
    <source>
        <dbReference type="ARBA" id="ARBA00001947"/>
    </source>
</evidence>
<evidence type="ECO:0000256" key="7">
    <source>
        <dbReference type="SAM" id="MobiDB-lite"/>
    </source>
</evidence>
<dbReference type="SUPFAM" id="SSF51316">
    <property type="entry name" value="Mss4-like"/>
    <property type="match status" value="1"/>
</dbReference>
<evidence type="ECO:0000259" key="8">
    <source>
        <dbReference type="PROSITE" id="PS51790"/>
    </source>
</evidence>
<dbReference type="AlphaFoldDB" id="A0A518HSD3"/>
<comment type="cofactor">
    <cofactor evidence="1">
        <name>Zn(2+)</name>
        <dbReference type="ChEBI" id="CHEBI:29105"/>
    </cofactor>
</comment>
<evidence type="ECO:0000256" key="3">
    <source>
        <dbReference type="ARBA" id="ARBA00022723"/>
    </source>
</evidence>
<dbReference type="InterPro" id="IPR002579">
    <property type="entry name" value="Met_Sox_Rdtase_MsrB_dom"/>
</dbReference>
<dbReference type="GO" id="GO:0030091">
    <property type="term" value="P:protein repair"/>
    <property type="evidence" value="ECO:0007669"/>
    <property type="project" value="InterPro"/>
</dbReference>
<comment type="catalytic activity">
    <reaction evidence="6">
        <text>L-methionyl-[protein] + [thioredoxin]-disulfide + H2O = L-methionyl-(R)-S-oxide-[protein] + [thioredoxin]-dithiol</text>
        <dbReference type="Rhea" id="RHEA:24164"/>
        <dbReference type="Rhea" id="RHEA-COMP:10698"/>
        <dbReference type="Rhea" id="RHEA-COMP:10700"/>
        <dbReference type="Rhea" id="RHEA-COMP:12313"/>
        <dbReference type="Rhea" id="RHEA-COMP:12314"/>
        <dbReference type="ChEBI" id="CHEBI:15377"/>
        <dbReference type="ChEBI" id="CHEBI:16044"/>
        <dbReference type="ChEBI" id="CHEBI:29950"/>
        <dbReference type="ChEBI" id="CHEBI:45764"/>
        <dbReference type="ChEBI" id="CHEBI:50058"/>
        <dbReference type="EC" id="1.8.4.12"/>
    </reaction>
</comment>
<dbReference type="PROSITE" id="PS51790">
    <property type="entry name" value="MSRB"/>
    <property type="match status" value="1"/>
</dbReference>
<keyword evidence="3" id="KW-0479">Metal-binding</keyword>
<dbReference type="Proteomes" id="UP000319004">
    <property type="component" value="Chromosome"/>
</dbReference>
<feature type="compositionally biased region" description="Basic and acidic residues" evidence="7">
    <location>
        <begin position="249"/>
        <end position="261"/>
    </location>
</feature>
<dbReference type="EC" id="1.8.4.12" evidence="2"/>
<sequence>MNKNMKNRGRCDGSTGMAAAGGAGLFGAGLLVFVCGCVDTPLASQQVATEPSEPVVLVGESSPAESTVESSDKSANEPSPEKASSEKAPESEKQDVTEPNDKPAPKQKLDFVEEYNALDRNAAYVILNKGTEPPGPGGYTMTKDPGTYICRQCNAQLYRSADKFESHCGWPSFDDEIKGAVRRETDADGYRTEILCANCGGHLGHVFKGERLTEKNTRHCVNSISMKFIPEGKELPPKLVIKAGAGKPGDGKPKDGEKAEK</sequence>
<feature type="region of interest" description="Disordered" evidence="7">
    <location>
        <begin position="241"/>
        <end position="261"/>
    </location>
</feature>
<proteinExistence type="predicted"/>
<dbReference type="GO" id="GO:0033743">
    <property type="term" value="F:peptide-methionine (R)-S-oxide reductase activity"/>
    <property type="evidence" value="ECO:0007669"/>
    <property type="project" value="UniProtKB-EC"/>
</dbReference>
<keyword evidence="4" id="KW-0862">Zinc</keyword>
<feature type="region of interest" description="Disordered" evidence="7">
    <location>
        <begin position="47"/>
        <end position="106"/>
    </location>
</feature>
<reference evidence="9 10" key="1">
    <citation type="submission" date="2019-03" db="EMBL/GenBank/DDBJ databases">
        <title>Deep-cultivation of Planctomycetes and their phenomic and genomic characterization uncovers novel biology.</title>
        <authorList>
            <person name="Wiegand S."/>
            <person name="Jogler M."/>
            <person name="Boedeker C."/>
            <person name="Pinto D."/>
            <person name="Vollmers J."/>
            <person name="Rivas-Marin E."/>
            <person name="Kohn T."/>
            <person name="Peeters S.H."/>
            <person name="Heuer A."/>
            <person name="Rast P."/>
            <person name="Oberbeckmann S."/>
            <person name="Bunk B."/>
            <person name="Jeske O."/>
            <person name="Meyerdierks A."/>
            <person name="Storesund J.E."/>
            <person name="Kallscheuer N."/>
            <person name="Luecker S."/>
            <person name="Lage O.M."/>
            <person name="Pohl T."/>
            <person name="Merkel B.J."/>
            <person name="Hornburger P."/>
            <person name="Mueller R.-W."/>
            <person name="Bruemmer F."/>
            <person name="Labrenz M."/>
            <person name="Spormann A.M."/>
            <person name="Op den Camp H."/>
            <person name="Overmann J."/>
            <person name="Amann R."/>
            <person name="Jetten M.S.M."/>
            <person name="Mascher T."/>
            <person name="Medema M.H."/>
            <person name="Devos D.P."/>
            <person name="Kaster A.-K."/>
            <person name="Ovreas L."/>
            <person name="Rohde M."/>
            <person name="Galperin M.Y."/>
            <person name="Jogler C."/>
        </authorList>
    </citation>
    <scope>NUCLEOTIDE SEQUENCE [LARGE SCALE GENOMIC DNA]</scope>
    <source>
        <strain evidence="9 10">Enr13</strain>
    </source>
</reference>
<dbReference type="PANTHER" id="PTHR46081:SF8">
    <property type="entry name" value="PEPTIDE METHIONINE SULFOXIDE REDUCTASE 2"/>
    <property type="match status" value="1"/>
</dbReference>
<organism evidence="9 10">
    <name type="scientific">Stieleria neptunia</name>
    <dbReference type="NCBI Taxonomy" id="2527979"/>
    <lineage>
        <taxon>Bacteria</taxon>
        <taxon>Pseudomonadati</taxon>
        <taxon>Planctomycetota</taxon>
        <taxon>Planctomycetia</taxon>
        <taxon>Pirellulales</taxon>
        <taxon>Pirellulaceae</taxon>
        <taxon>Stieleria</taxon>
    </lineage>
</organism>
<gene>
    <name evidence="9" type="primary">msrB_2</name>
    <name evidence="9" type="ORF">Enr13x_35550</name>
</gene>